<dbReference type="EMBL" id="JZKH01000112">
    <property type="protein sequence ID" value="KJS58418.1"/>
    <property type="molecule type" value="Genomic_DNA"/>
</dbReference>
<organism evidence="2 3">
    <name type="scientific">Streptomyces rubellomurinus (strain ATCC 31215)</name>
    <dbReference type="NCBI Taxonomy" id="359131"/>
    <lineage>
        <taxon>Bacteria</taxon>
        <taxon>Bacillati</taxon>
        <taxon>Actinomycetota</taxon>
        <taxon>Actinomycetes</taxon>
        <taxon>Kitasatosporales</taxon>
        <taxon>Streptomycetaceae</taxon>
        <taxon>Streptomyces</taxon>
    </lineage>
</organism>
<evidence type="ECO:0000259" key="1">
    <source>
        <dbReference type="Pfam" id="PF03457"/>
    </source>
</evidence>
<dbReference type="InterPro" id="IPR005114">
    <property type="entry name" value="Helicase_assoc"/>
</dbReference>
<dbReference type="Gene3D" id="6.10.140.530">
    <property type="match status" value="2"/>
</dbReference>
<dbReference type="Pfam" id="PF03457">
    <property type="entry name" value="HA"/>
    <property type="match status" value="3"/>
</dbReference>
<gene>
    <name evidence="2" type="ORF">VM95_33465</name>
</gene>
<feature type="domain" description="Helicase-associated" evidence="1">
    <location>
        <begin position="1"/>
        <end position="55"/>
    </location>
</feature>
<comment type="caution">
    <text evidence="2">The sequence shown here is derived from an EMBL/GenBank/DDBJ whole genome shotgun (WGS) entry which is preliminary data.</text>
</comment>
<dbReference type="PANTHER" id="PTHR33418:SF1">
    <property type="entry name" value="HELICASE-ASSOCIATED DOMAIN-CONTAINING PROTEIN"/>
    <property type="match status" value="1"/>
</dbReference>
<name>A0A0F2T5E0_STRR3</name>
<feature type="domain" description="Helicase-associated" evidence="1">
    <location>
        <begin position="127"/>
        <end position="191"/>
    </location>
</feature>
<sequence length="201" mass="22344">MYADAAAFHAEHHHLDPTDPDHDSPLMTWIARQRHLKGCGELAPARITELDALGMIWSKNAGAWERGHAYARAWAARTGHLAIPVKATLDGYAVGAWMRRQRKAAGLTDHQHHNLDALDPLWQLEPDWNRSYRRLTAYLAEGGSLTGPVNRTGHTSDPHFRPGSWLRKQNRLASTGGHTAQQTALLDALGPWQTTSPSQPH</sequence>
<proteinExistence type="predicted"/>
<accession>A0A0F2T5E0</accession>
<dbReference type="AlphaFoldDB" id="A0A0F2T5E0"/>
<reference evidence="2 3" key="1">
    <citation type="submission" date="2015-02" db="EMBL/GenBank/DDBJ databases">
        <authorList>
            <person name="Ju K.-S."/>
            <person name="Doroghazi J.R."/>
            <person name="Metcalf W."/>
        </authorList>
    </citation>
    <scope>NUCLEOTIDE SEQUENCE [LARGE SCALE GENOMIC DNA]</scope>
    <source>
        <strain evidence="2 3">ATCC 31215</strain>
    </source>
</reference>
<dbReference type="PANTHER" id="PTHR33418">
    <property type="entry name" value="HELICASE-ASSOCIATED"/>
    <property type="match status" value="1"/>
</dbReference>
<evidence type="ECO:0000313" key="2">
    <source>
        <dbReference type="EMBL" id="KJS58418.1"/>
    </source>
</evidence>
<dbReference type="Proteomes" id="UP000033699">
    <property type="component" value="Unassembled WGS sequence"/>
</dbReference>
<feature type="domain" description="Helicase-associated" evidence="1">
    <location>
        <begin position="63"/>
        <end position="119"/>
    </location>
</feature>
<keyword evidence="3" id="KW-1185">Reference proteome</keyword>
<evidence type="ECO:0000313" key="3">
    <source>
        <dbReference type="Proteomes" id="UP000033699"/>
    </source>
</evidence>
<protein>
    <recommendedName>
        <fullName evidence="1">Helicase-associated domain-containing protein</fullName>
    </recommendedName>
</protein>